<sequence length="81" mass="9881">MQDLKEHTGYSEDWLKEHILLHPRYKPMLDIENGGFVYYPERKGERWCFIASKMEEFLQKHFRDIFTKKGDPHANQTRLVR</sequence>
<dbReference type="InterPro" id="IPR008489">
    <property type="entry name" value="DUF771"/>
</dbReference>
<evidence type="ECO:0000313" key="2">
    <source>
        <dbReference type="Proteomes" id="UP000266922"/>
    </source>
</evidence>
<gene>
    <name evidence="1" type="ORF">D9548_07835</name>
</gene>
<comment type="caution">
    <text evidence="1">The sequence shown here is derived from an EMBL/GenBank/DDBJ whole genome shotgun (WGS) entry which is preliminary data.</text>
</comment>
<dbReference type="EMBL" id="RCTJ01000022">
    <property type="protein sequence ID" value="RLQ14060.1"/>
    <property type="molecule type" value="Genomic_DNA"/>
</dbReference>
<name>A0A3L7D2M0_GEOSE</name>
<dbReference type="Pfam" id="PF05595">
    <property type="entry name" value="DUF771"/>
    <property type="match status" value="1"/>
</dbReference>
<evidence type="ECO:0000313" key="1">
    <source>
        <dbReference type="EMBL" id="RLQ14060.1"/>
    </source>
</evidence>
<protein>
    <submittedName>
        <fullName evidence="1">DUF771 domain-containing protein</fullName>
    </submittedName>
</protein>
<accession>A0A3L7D2M0</accession>
<dbReference type="AlphaFoldDB" id="A0A3L7D2M0"/>
<reference evidence="1 2" key="1">
    <citation type="submission" date="2018-10" db="EMBL/GenBank/DDBJ databases">
        <title>Geobacillus stearothermophilus in processing lines of powdered infant formula.</title>
        <authorList>
            <person name="Rhee M.S."/>
            <person name="Choi I.-G."/>
            <person name="Cho T.J."/>
            <person name="Park B."/>
        </authorList>
    </citation>
    <scope>NUCLEOTIDE SEQUENCE [LARGE SCALE GENOMIC DNA]</scope>
    <source>
        <strain evidence="1 2">FHS-PPGT130</strain>
    </source>
</reference>
<dbReference type="Proteomes" id="UP000266922">
    <property type="component" value="Unassembled WGS sequence"/>
</dbReference>
<organism evidence="1 2">
    <name type="scientific">Geobacillus stearothermophilus</name>
    <name type="common">Bacillus stearothermophilus</name>
    <dbReference type="NCBI Taxonomy" id="1422"/>
    <lineage>
        <taxon>Bacteria</taxon>
        <taxon>Bacillati</taxon>
        <taxon>Bacillota</taxon>
        <taxon>Bacilli</taxon>
        <taxon>Bacillales</taxon>
        <taxon>Anoxybacillaceae</taxon>
        <taxon>Geobacillus</taxon>
    </lineage>
</organism>
<proteinExistence type="predicted"/>